<name>A0AAW1IFD2_POPJA</name>
<proteinExistence type="predicted"/>
<dbReference type="EMBL" id="JASPKY010000596">
    <property type="protein sequence ID" value="KAK9688324.1"/>
    <property type="molecule type" value="Genomic_DNA"/>
</dbReference>
<organism evidence="1 2">
    <name type="scientific">Popillia japonica</name>
    <name type="common">Japanese beetle</name>
    <dbReference type="NCBI Taxonomy" id="7064"/>
    <lineage>
        <taxon>Eukaryota</taxon>
        <taxon>Metazoa</taxon>
        <taxon>Ecdysozoa</taxon>
        <taxon>Arthropoda</taxon>
        <taxon>Hexapoda</taxon>
        <taxon>Insecta</taxon>
        <taxon>Pterygota</taxon>
        <taxon>Neoptera</taxon>
        <taxon>Endopterygota</taxon>
        <taxon>Coleoptera</taxon>
        <taxon>Polyphaga</taxon>
        <taxon>Scarabaeiformia</taxon>
        <taxon>Scarabaeidae</taxon>
        <taxon>Rutelinae</taxon>
        <taxon>Popillia</taxon>
    </lineage>
</organism>
<evidence type="ECO:0000313" key="2">
    <source>
        <dbReference type="Proteomes" id="UP001458880"/>
    </source>
</evidence>
<protein>
    <submittedName>
        <fullName evidence="1">Uncharacterized protein</fullName>
    </submittedName>
</protein>
<accession>A0AAW1IFD2</accession>
<dbReference type="AlphaFoldDB" id="A0AAW1IFD2"/>
<sequence length="101" mass="12046">MEKRADREEGARSLQVLQERWEAESRGRWTPRLIRDLSNWICRQNRETGWKVELEAIEEGLGLLSPDGIIQKMIDTHREAWNKVTAYVEKILKTKKREVER</sequence>
<keyword evidence="2" id="KW-1185">Reference proteome</keyword>
<comment type="caution">
    <text evidence="1">The sequence shown here is derived from an EMBL/GenBank/DDBJ whole genome shotgun (WGS) entry which is preliminary data.</text>
</comment>
<gene>
    <name evidence="1" type="ORF">QE152_g35629</name>
</gene>
<reference evidence="1 2" key="1">
    <citation type="journal article" date="2024" name="BMC Genomics">
        <title>De novo assembly and annotation of Popillia japonica's genome with initial clues to its potential as an invasive pest.</title>
        <authorList>
            <person name="Cucini C."/>
            <person name="Boschi S."/>
            <person name="Funari R."/>
            <person name="Cardaioli E."/>
            <person name="Iannotti N."/>
            <person name="Marturano G."/>
            <person name="Paoli F."/>
            <person name="Bruttini M."/>
            <person name="Carapelli A."/>
            <person name="Frati F."/>
            <person name="Nardi F."/>
        </authorList>
    </citation>
    <scope>NUCLEOTIDE SEQUENCE [LARGE SCALE GENOMIC DNA]</scope>
    <source>
        <strain evidence="1">DMR45628</strain>
    </source>
</reference>
<evidence type="ECO:0000313" key="1">
    <source>
        <dbReference type="EMBL" id="KAK9688324.1"/>
    </source>
</evidence>
<dbReference type="Proteomes" id="UP001458880">
    <property type="component" value="Unassembled WGS sequence"/>
</dbReference>